<proteinExistence type="predicted"/>
<feature type="compositionally biased region" description="Polar residues" evidence="1">
    <location>
        <begin position="1"/>
        <end position="14"/>
    </location>
</feature>
<name>A0A9X0DEK0_9HELO</name>
<dbReference type="PANTHER" id="PTHR39219">
    <property type="entry name" value="ER MEMBRANE PROTEIN COMPLEX SUBUNIT 10"/>
    <property type="match status" value="1"/>
</dbReference>
<feature type="region of interest" description="Disordered" evidence="1">
    <location>
        <begin position="1"/>
        <end position="44"/>
    </location>
</feature>
<evidence type="ECO:0000313" key="3">
    <source>
        <dbReference type="Proteomes" id="UP001152300"/>
    </source>
</evidence>
<dbReference type="OrthoDB" id="1894652at2759"/>
<feature type="compositionally biased region" description="Polar residues" evidence="1">
    <location>
        <begin position="34"/>
        <end position="44"/>
    </location>
</feature>
<protein>
    <recommendedName>
        <fullName evidence="4">Cyclin-dependent protein kinase regulator pho80</fullName>
    </recommendedName>
</protein>
<reference evidence="2" key="1">
    <citation type="submission" date="2022-11" db="EMBL/GenBank/DDBJ databases">
        <title>Genome Resource of Sclerotinia nivalis Strain SnTB1, a Plant Pathogen Isolated from American Ginseng.</title>
        <authorList>
            <person name="Fan S."/>
        </authorList>
    </citation>
    <scope>NUCLEOTIDE SEQUENCE</scope>
    <source>
        <strain evidence="2">SnTB1</strain>
    </source>
</reference>
<gene>
    <name evidence="2" type="ORF">OCU04_013112</name>
</gene>
<dbReference type="PANTHER" id="PTHR39219:SF1">
    <property type="entry name" value="ER MEMBRANE PROTEIN COMPLEX SUBUNIT 10"/>
    <property type="match status" value="1"/>
</dbReference>
<dbReference type="Proteomes" id="UP001152300">
    <property type="component" value="Unassembled WGS sequence"/>
</dbReference>
<dbReference type="EMBL" id="JAPEIS010000018">
    <property type="protein sequence ID" value="KAJ8057933.1"/>
    <property type="molecule type" value="Genomic_DNA"/>
</dbReference>
<keyword evidence="3" id="KW-1185">Reference proteome</keyword>
<evidence type="ECO:0000313" key="2">
    <source>
        <dbReference type="EMBL" id="KAJ8057933.1"/>
    </source>
</evidence>
<evidence type="ECO:0000256" key="1">
    <source>
        <dbReference type="SAM" id="MobiDB-lite"/>
    </source>
</evidence>
<evidence type="ECO:0008006" key="4">
    <source>
        <dbReference type="Google" id="ProtNLM"/>
    </source>
</evidence>
<organism evidence="2 3">
    <name type="scientific">Sclerotinia nivalis</name>
    <dbReference type="NCBI Taxonomy" id="352851"/>
    <lineage>
        <taxon>Eukaryota</taxon>
        <taxon>Fungi</taxon>
        <taxon>Dikarya</taxon>
        <taxon>Ascomycota</taxon>
        <taxon>Pezizomycotina</taxon>
        <taxon>Leotiomycetes</taxon>
        <taxon>Helotiales</taxon>
        <taxon>Sclerotiniaceae</taxon>
        <taxon>Sclerotinia</taxon>
    </lineage>
</organism>
<comment type="caution">
    <text evidence="2">The sequence shown here is derived from an EMBL/GenBank/DDBJ whole genome shotgun (WGS) entry which is preliminary data.</text>
</comment>
<accession>A0A9X0DEK0</accession>
<dbReference type="AlphaFoldDB" id="A0A9X0DEK0"/>
<sequence>MESGTSNTLNTLRNHSLPRTAPRTSNLKAPAKLHQSSQPGPTTTMKSSSFLLALCAHILPITAAITEQTDTATIYIQPLVSDSAYPLATISYNPSTLSASLLSYEPPVELLPSLSSSSSPLENLALTGTFDTQTSVFKSSTSLLSLDNFQKGYKPTILLTLDSQGAVLGVTIRSGVIDAGATRDFAPKVEVRRMVAGKEPFLGPNVVLSKEGKLEGEVVEKTFLQKYWWVLLGAAMLTMTAGGSE</sequence>